<evidence type="ECO:0000256" key="1">
    <source>
        <dbReference type="SAM" id="Phobius"/>
    </source>
</evidence>
<evidence type="ECO:0008006" key="4">
    <source>
        <dbReference type="Google" id="ProtNLM"/>
    </source>
</evidence>
<sequence>MPNSLLVLLSLLFISVGLHGLFTGKVLAGSRGFKNNYYRKQQQPLLFGLFVLFYIAVGVFILWNQLPLR</sequence>
<evidence type="ECO:0000313" key="3">
    <source>
        <dbReference type="Proteomes" id="UP000664882"/>
    </source>
</evidence>
<keyword evidence="1" id="KW-1133">Transmembrane helix</keyword>
<dbReference type="Proteomes" id="UP000664882">
    <property type="component" value="Unassembled WGS sequence"/>
</dbReference>
<keyword evidence="1" id="KW-0472">Membrane</keyword>
<comment type="caution">
    <text evidence="2">The sequence shown here is derived from an EMBL/GenBank/DDBJ whole genome shotgun (WGS) entry which is preliminary data.</text>
</comment>
<name>A0ABS3NHK5_9GAMM</name>
<gene>
    <name evidence="2" type="ORF">J3U76_09185</name>
</gene>
<dbReference type="EMBL" id="JAGDFX010000009">
    <property type="protein sequence ID" value="MBO1519797.1"/>
    <property type="molecule type" value="Genomic_DNA"/>
</dbReference>
<evidence type="ECO:0000313" key="2">
    <source>
        <dbReference type="EMBL" id="MBO1519797.1"/>
    </source>
</evidence>
<organism evidence="2 3">
    <name type="scientific">Oceanisphaera pacifica</name>
    <dbReference type="NCBI Taxonomy" id="2818389"/>
    <lineage>
        <taxon>Bacteria</taxon>
        <taxon>Pseudomonadati</taxon>
        <taxon>Pseudomonadota</taxon>
        <taxon>Gammaproteobacteria</taxon>
        <taxon>Aeromonadales</taxon>
        <taxon>Aeromonadaceae</taxon>
        <taxon>Oceanisphaera</taxon>
    </lineage>
</organism>
<proteinExistence type="predicted"/>
<feature type="transmembrane region" description="Helical" evidence="1">
    <location>
        <begin position="44"/>
        <end position="63"/>
    </location>
</feature>
<keyword evidence="1" id="KW-0812">Transmembrane</keyword>
<dbReference type="RefSeq" id="WP_208005670.1">
    <property type="nucleotide sequence ID" value="NZ_JAGDFX010000009.1"/>
</dbReference>
<reference evidence="2 3" key="1">
    <citation type="submission" date="2021-03" db="EMBL/GenBank/DDBJ databases">
        <title>Oceanisphaera sp. nov., isolated from the intestine.</title>
        <authorList>
            <person name="Zhao L.-H."/>
            <person name="Shi L.-F."/>
        </authorList>
    </citation>
    <scope>NUCLEOTIDE SEQUENCE [LARGE SCALE GENOMIC DNA]</scope>
    <source>
        <strain evidence="2 3">DM8</strain>
    </source>
</reference>
<accession>A0ABS3NHK5</accession>
<protein>
    <recommendedName>
        <fullName evidence="4">DUF3995 domain-containing protein</fullName>
    </recommendedName>
</protein>
<keyword evidence="3" id="KW-1185">Reference proteome</keyword>